<evidence type="ECO:0000259" key="9">
    <source>
        <dbReference type="PROSITE" id="PS51755"/>
    </source>
</evidence>
<evidence type="ECO:0000259" key="8">
    <source>
        <dbReference type="PROSITE" id="PS50110"/>
    </source>
</evidence>
<dbReference type="PANTHER" id="PTHR48111">
    <property type="entry name" value="REGULATOR OF RPOS"/>
    <property type="match status" value="1"/>
</dbReference>
<accession>A0A938BN65</accession>
<dbReference type="InterPro" id="IPR011006">
    <property type="entry name" value="CheY-like_superfamily"/>
</dbReference>
<dbReference type="GO" id="GO:0032993">
    <property type="term" value="C:protein-DNA complex"/>
    <property type="evidence" value="ECO:0007669"/>
    <property type="project" value="TreeGrafter"/>
</dbReference>
<keyword evidence="3" id="KW-0805">Transcription regulation</keyword>
<organism evidence="10 11">
    <name type="scientific">Candidatus Tanganyikabacteria bacterium</name>
    <dbReference type="NCBI Taxonomy" id="2961651"/>
    <lineage>
        <taxon>Bacteria</taxon>
        <taxon>Bacillati</taxon>
        <taxon>Candidatus Sericytochromatia</taxon>
        <taxon>Candidatus Tanganyikabacteria</taxon>
    </lineage>
</organism>
<dbReference type="InterPro" id="IPR039420">
    <property type="entry name" value="WalR-like"/>
</dbReference>
<dbReference type="Pfam" id="PF00486">
    <property type="entry name" value="Trans_reg_C"/>
    <property type="match status" value="1"/>
</dbReference>
<dbReference type="Proteomes" id="UP000703893">
    <property type="component" value="Unassembled WGS sequence"/>
</dbReference>
<proteinExistence type="predicted"/>
<protein>
    <submittedName>
        <fullName evidence="10">Response regulator transcription factor</fullName>
    </submittedName>
</protein>
<dbReference type="InterPro" id="IPR036388">
    <property type="entry name" value="WH-like_DNA-bd_sf"/>
</dbReference>
<dbReference type="FunFam" id="3.40.50.2300:FF:000001">
    <property type="entry name" value="DNA-binding response regulator PhoB"/>
    <property type="match status" value="1"/>
</dbReference>
<feature type="modified residue" description="4-aspartylphosphate" evidence="6">
    <location>
        <position position="57"/>
    </location>
</feature>
<dbReference type="InterPro" id="IPR016032">
    <property type="entry name" value="Sig_transdc_resp-reg_C-effctor"/>
</dbReference>
<comment type="caution">
    <text evidence="10">The sequence shown here is derived from an EMBL/GenBank/DDBJ whole genome shotgun (WGS) entry which is preliminary data.</text>
</comment>
<sequence>MQDTISANILVVEDEPDVRVLLEVLLTKEGYKVVSATNGEEALSMLDMARPDLIVTDIMMAKMDGFELCRRIRKQPNYDPVPILMLTAKGEPVDKYQGLSEGADDYLTKPFDPVELLFRVKAHLRRSQPADRSQGNVLTVGQMVLDCNNYEITAGDRNALLTRSEYALVHYLMVHHDQVISSRVLLSEALGYPPHVGSSDLIRTHIRNIRKKVEADPANPTLLLNVSRHGYTIKS</sequence>
<dbReference type="AlphaFoldDB" id="A0A938BN65"/>
<dbReference type="EMBL" id="VGJX01000324">
    <property type="protein sequence ID" value="MBM3274775.1"/>
    <property type="molecule type" value="Genomic_DNA"/>
</dbReference>
<keyword evidence="5" id="KW-0804">Transcription</keyword>
<name>A0A938BN65_9BACT</name>
<dbReference type="GO" id="GO:0006355">
    <property type="term" value="P:regulation of DNA-templated transcription"/>
    <property type="evidence" value="ECO:0007669"/>
    <property type="project" value="InterPro"/>
</dbReference>
<dbReference type="Gene3D" id="1.10.10.10">
    <property type="entry name" value="Winged helix-like DNA-binding domain superfamily/Winged helix DNA-binding domain"/>
    <property type="match status" value="1"/>
</dbReference>
<dbReference type="PROSITE" id="PS51755">
    <property type="entry name" value="OMPR_PHOB"/>
    <property type="match status" value="1"/>
</dbReference>
<dbReference type="GO" id="GO:0000156">
    <property type="term" value="F:phosphorelay response regulator activity"/>
    <property type="evidence" value="ECO:0007669"/>
    <property type="project" value="TreeGrafter"/>
</dbReference>
<dbReference type="GO" id="GO:0005829">
    <property type="term" value="C:cytosol"/>
    <property type="evidence" value="ECO:0007669"/>
    <property type="project" value="TreeGrafter"/>
</dbReference>
<evidence type="ECO:0000256" key="4">
    <source>
        <dbReference type="ARBA" id="ARBA00023125"/>
    </source>
</evidence>
<evidence type="ECO:0000256" key="7">
    <source>
        <dbReference type="PROSITE-ProRule" id="PRU01091"/>
    </source>
</evidence>
<evidence type="ECO:0000256" key="1">
    <source>
        <dbReference type="ARBA" id="ARBA00022553"/>
    </source>
</evidence>
<dbReference type="Gene3D" id="6.10.250.690">
    <property type="match status" value="1"/>
</dbReference>
<keyword evidence="4 7" id="KW-0238">DNA-binding</keyword>
<dbReference type="PANTHER" id="PTHR48111:SF1">
    <property type="entry name" value="TWO-COMPONENT RESPONSE REGULATOR ORR33"/>
    <property type="match status" value="1"/>
</dbReference>
<evidence type="ECO:0000256" key="2">
    <source>
        <dbReference type="ARBA" id="ARBA00023012"/>
    </source>
</evidence>
<reference evidence="10 11" key="1">
    <citation type="submission" date="2019-03" db="EMBL/GenBank/DDBJ databases">
        <title>Lake Tanganyika Metagenome-Assembled Genomes (MAGs).</title>
        <authorList>
            <person name="Tran P."/>
        </authorList>
    </citation>
    <scope>NUCLEOTIDE SEQUENCE [LARGE SCALE GENOMIC DNA]</scope>
    <source>
        <strain evidence="10">K_DeepCast_65m_m2_236</strain>
    </source>
</reference>
<keyword evidence="2" id="KW-0902">Two-component regulatory system</keyword>
<dbReference type="InterPro" id="IPR001867">
    <property type="entry name" value="OmpR/PhoB-type_DNA-bd"/>
</dbReference>
<dbReference type="SMART" id="SM00448">
    <property type="entry name" value="REC"/>
    <property type="match status" value="1"/>
</dbReference>
<dbReference type="CDD" id="cd00383">
    <property type="entry name" value="trans_reg_C"/>
    <property type="match status" value="1"/>
</dbReference>
<gene>
    <name evidence="10" type="ORF">FJZ00_06460</name>
</gene>
<dbReference type="InterPro" id="IPR001789">
    <property type="entry name" value="Sig_transdc_resp-reg_receiver"/>
</dbReference>
<feature type="domain" description="OmpR/PhoB-type" evidence="9">
    <location>
        <begin position="135"/>
        <end position="235"/>
    </location>
</feature>
<evidence type="ECO:0000256" key="6">
    <source>
        <dbReference type="PROSITE-ProRule" id="PRU00169"/>
    </source>
</evidence>
<feature type="domain" description="Response regulatory" evidence="8">
    <location>
        <begin position="8"/>
        <end position="124"/>
    </location>
</feature>
<evidence type="ECO:0000313" key="11">
    <source>
        <dbReference type="Proteomes" id="UP000703893"/>
    </source>
</evidence>
<dbReference type="PROSITE" id="PS50110">
    <property type="entry name" value="RESPONSE_REGULATORY"/>
    <property type="match status" value="1"/>
</dbReference>
<feature type="DNA-binding region" description="OmpR/PhoB-type" evidence="7">
    <location>
        <begin position="135"/>
        <end position="235"/>
    </location>
</feature>
<dbReference type="Pfam" id="PF00072">
    <property type="entry name" value="Response_reg"/>
    <property type="match status" value="1"/>
</dbReference>
<evidence type="ECO:0000256" key="5">
    <source>
        <dbReference type="ARBA" id="ARBA00023163"/>
    </source>
</evidence>
<evidence type="ECO:0000256" key="3">
    <source>
        <dbReference type="ARBA" id="ARBA00023015"/>
    </source>
</evidence>
<dbReference type="GO" id="GO:0000976">
    <property type="term" value="F:transcription cis-regulatory region binding"/>
    <property type="evidence" value="ECO:0007669"/>
    <property type="project" value="TreeGrafter"/>
</dbReference>
<dbReference type="Gene3D" id="3.40.50.2300">
    <property type="match status" value="1"/>
</dbReference>
<dbReference type="SUPFAM" id="SSF46894">
    <property type="entry name" value="C-terminal effector domain of the bipartite response regulators"/>
    <property type="match status" value="1"/>
</dbReference>
<keyword evidence="1 6" id="KW-0597">Phosphoprotein</keyword>
<dbReference type="SMART" id="SM00862">
    <property type="entry name" value="Trans_reg_C"/>
    <property type="match status" value="1"/>
</dbReference>
<dbReference type="SUPFAM" id="SSF52172">
    <property type="entry name" value="CheY-like"/>
    <property type="match status" value="1"/>
</dbReference>
<evidence type="ECO:0000313" key="10">
    <source>
        <dbReference type="EMBL" id="MBM3274775.1"/>
    </source>
</evidence>